<evidence type="ECO:0000256" key="1">
    <source>
        <dbReference type="ARBA" id="ARBA00005234"/>
    </source>
</evidence>
<dbReference type="PANTHER" id="PTHR33018">
    <property type="entry name" value="OS10G0338966 PROTEIN-RELATED"/>
    <property type="match status" value="1"/>
</dbReference>
<keyword evidence="3" id="KW-0378">Hydrolase</keyword>
<evidence type="ECO:0000313" key="6">
    <source>
        <dbReference type="EMBL" id="KAI5324865.1"/>
    </source>
</evidence>
<dbReference type="EMBL" id="JAJFAZ020000006">
    <property type="protein sequence ID" value="KAI5324865.1"/>
    <property type="molecule type" value="Genomic_DNA"/>
</dbReference>
<dbReference type="InterPro" id="IPR004252">
    <property type="entry name" value="Probable_transposase_24"/>
</dbReference>
<gene>
    <name evidence="6" type="ORF">L3X38_033938</name>
</gene>
<dbReference type="InterPro" id="IPR038765">
    <property type="entry name" value="Papain-like_cys_pep_sf"/>
</dbReference>
<feature type="region of interest" description="Disordered" evidence="4">
    <location>
        <begin position="308"/>
        <end position="354"/>
    </location>
</feature>
<feature type="domain" description="Ubiquitin-like protease family profile" evidence="5">
    <location>
        <begin position="793"/>
        <end position="958"/>
    </location>
</feature>
<dbReference type="CDD" id="cd09272">
    <property type="entry name" value="RNase_HI_RT_Ty1"/>
    <property type="match status" value="1"/>
</dbReference>
<feature type="compositionally biased region" description="Acidic residues" evidence="4">
    <location>
        <begin position="728"/>
        <end position="740"/>
    </location>
</feature>
<dbReference type="InterPro" id="IPR003653">
    <property type="entry name" value="Peptidase_C48_C"/>
</dbReference>
<feature type="compositionally biased region" description="Basic and acidic residues" evidence="4">
    <location>
        <begin position="706"/>
        <end position="727"/>
    </location>
</feature>
<dbReference type="PROSITE" id="PS50600">
    <property type="entry name" value="ULP_PROTEASE"/>
    <property type="match status" value="1"/>
</dbReference>
<dbReference type="SUPFAM" id="SSF54001">
    <property type="entry name" value="Cysteine proteinases"/>
    <property type="match status" value="1"/>
</dbReference>
<keyword evidence="2" id="KW-0645">Protease</keyword>
<feature type="region of interest" description="Disordered" evidence="4">
    <location>
        <begin position="685"/>
        <end position="747"/>
    </location>
</feature>
<dbReference type="GO" id="GO:0006508">
    <property type="term" value="P:proteolysis"/>
    <property type="evidence" value="ECO:0007669"/>
    <property type="project" value="UniProtKB-KW"/>
</dbReference>
<dbReference type="Gene3D" id="1.25.40.570">
    <property type="match status" value="1"/>
</dbReference>
<reference evidence="6 7" key="1">
    <citation type="journal article" date="2022" name="G3 (Bethesda)">
        <title>Whole-genome sequence and methylome profiling of the almond [Prunus dulcis (Mill.) D.A. Webb] cultivar 'Nonpareil'.</title>
        <authorList>
            <person name="D'Amico-Willman K.M."/>
            <person name="Ouma W.Z."/>
            <person name="Meulia T."/>
            <person name="Sideli G.M."/>
            <person name="Gradziel T.M."/>
            <person name="Fresnedo-Ramirez J."/>
        </authorList>
    </citation>
    <scope>NUCLEOTIDE SEQUENCE [LARGE SCALE GENOMIC DNA]</scope>
    <source>
        <strain evidence="6">Clone GOH B32 T37-40</strain>
    </source>
</reference>
<proteinExistence type="inferred from homology"/>
<evidence type="ECO:0000256" key="4">
    <source>
        <dbReference type="SAM" id="MobiDB-lite"/>
    </source>
</evidence>
<feature type="compositionally biased region" description="Low complexity" evidence="4">
    <location>
        <begin position="332"/>
        <end position="346"/>
    </location>
</feature>
<dbReference type="Gene3D" id="3.40.395.10">
    <property type="entry name" value="Adenoviral Proteinase, Chain A"/>
    <property type="match status" value="1"/>
</dbReference>
<evidence type="ECO:0000256" key="2">
    <source>
        <dbReference type="ARBA" id="ARBA00022670"/>
    </source>
</evidence>
<dbReference type="Proteomes" id="UP001054821">
    <property type="component" value="Chromosome 6"/>
</dbReference>
<evidence type="ECO:0000259" key="5">
    <source>
        <dbReference type="PROSITE" id="PS50600"/>
    </source>
</evidence>
<dbReference type="AlphaFoldDB" id="A0AAD4YXE2"/>
<sequence length="1000" mass="114671">MHNPRTSHLQVVKRIFRYIKGTLEQGLIFHKSNDFTLRSFSDADWAGSVDDRRSTTGACIFLGPNLLTWTAKKQSTVSRSSTEAEYRALANTAAEIRWFGYLFRELGIPLRSAPCIYVDNISAIYMAANPIFHARTRHIEIDYHFVRELIARKALHTLYVPSSHQLADIFTKGLNRDRFSLLKSKLNLRVAPLRLREDFPEKRTFLRQRVEARLASLLMESKEYSEALSVLSGLIKEVRRLVDKLLLVDIDLMRIDLFPLAFIARKRFDFSEQWFLFFPYLIKYKEKETRVVLSVKMVSQQQTKDSGSKKLGIVAPQDKSSKEMKSSKKMKFASSSAETESQTTISDDSKTGRGMSTMPRVVKRKLQKVRPIVEYNKMGKGIGQAHIEMQSYIGVLARSRVPLVDKKWSQIPKDVKEQIWEAVDMAFVVGQGGKKSVLASAAKKWKDFKSTLTRHYILPYTNDKEKLSHPPETYKFIEKAQWDAFVASRLSQDFESVHSQHAQIREKLEYNHRLSRKGYAGLEDELEETMPGVEIDRSTLWKRARQDKHGNIPDPKVAEKAKLIDDLQKQVSEGKVRVDGSKDVLTMALGPEHPGRLRGVGAGISPRQYFNLPKPQRVSFDDRLKESLRVLLQEETKKMEAKAREEALRMEARTKQLVEAEREHFLSQLSQLFPNFDPNILKQRISQSPKNPMSSDKASYSGGDVRSLHVEDDTAKDEEKKEEKREEEKEEEKEKEDEEKHDDKVIEVGDYSNMEAPSSLKSLCRYVETTLLPEDKILEFTIDKEVFGSVRDTFLLPEDITQFAGMEEIGATVVAVYMRHLHDVLKQAKMCSMVGFIDPATVSANSGTVAERSRLVAARLQKTDGEQIFMMPYNPGRHWILLIVRAKKETVYFLDPLPGHRVVDEEAKNIVNSAIKIYNSHIGRAGRKAVIWKTLSGTPKQPSSVECGYYVMRFMRDIIMDPSLAFENKYAKGNQEASYPQEAIDEVRNEWAETVFQFIK</sequence>
<accession>A0AAD4YXE2</accession>
<keyword evidence="7" id="KW-1185">Reference proteome</keyword>
<dbReference type="GO" id="GO:0008234">
    <property type="term" value="F:cysteine-type peptidase activity"/>
    <property type="evidence" value="ECO:0007669"/>
    <property type="project" value="InterPro"/>
</dbReference>
<dbReference type="SUPFAM" id="SSF56672">
    <property type="entry name" value="DNA/RNA polymerases"/>
    <property type="match status" value="1"/>
</dbReference>
<comment type="caution">
    <text evidence="6">The sequence shown here is derived from an EMBL/GenBank/DDBJ whole genome shotgun (WGS) entry which is preliminary data.</text>
</comment>
<name>A0AAD4YXE2_PRUDU</name>
<protein>
    <recommendedName>
        <fullName evidence="5">Ubiquitin-like protease family profile domain-containing protein</fullName>
    </recommendedName>
</protein>
<dbReference type="Pfam" id="PF03004">
    <property type="entry name" value="Transposase_24"/>
    <property type="match status" value="1"/>
</dbReference>
<organism evidence="6 7">
    <name type="scientific">Prunus dulcis</name>
    <name type="common">Almond</name>
    <name type="synonym">Amygdalus dulcis</name>
    <dbReference type="NCBI Taxonomy" id="3755"/>
    <lineage>
        <taxon>Eukaryota</taxon>
        <taxon>Viridiplantae</taxon>
        <taxon>Streptophyta</taxon>
        <taxon>Embryophyta</taxon>
        <taxon>Tracheophyta</taxon>
        <taxon>Spermatophyta</taxon>
        <taxon>Magnoliopsida</taxon>
        <taxon>eudicotyledons</taxon>
        <taxon>Gunneridae</taxon>
        <taxon>Pentapetalae</taxon>
        <taxon>rosids</taxon>
        <taxon>fabids</taxon>
        <taxon>Rosales</taxon>
        <taxon>Rosaceae</taxon>
        <taxon>Amygdaloideae</taxon>
        <taxon>Amygdaleae</taxon>
        <taxon>Prunus</taxon>
    </lineage>
</organism>
<dbReference type="InterPro" id="IPR043502">
    <property type="entry name" value="DNA/RNA_pol_sf"/>
</dbReference>
<evidence type="ECO:0000256" key="3">
    <source>
        <dbReference type="ARBA" id="ARBA00022801"/>
    </source>
</evidence>
<comment type="similarity">
    <text evidence="1">Belongs to the peptidase C48 family.</text>
</comment>
<feature type="compositionally biased region" description="Polar residues" evidence="4">
    <location>
        <begin position="685"/>
        <end position="698"/>
    </location>
</feature>
<dbReference type="PANTHER" id="PTHR33018:SF31">
    <property type="entry name" value="TRANSPOSASE, PTTA_EN_SPM, PLANT"/>
    <property type="match status" value="1"/>
</dbReference>
<dbReference type="Pfam" id="PF02902">
    <property type="entry name" value="Peptidase_C48"/>
    <property type="match status" value="1"/>
</dbReference>
<evidence type="ECO:0000313" key="7">
    <source>
        <dbReference type="Proteomes" id="UP001054821"/>
    </source>
</evidence>